<dbReference type="PANTHER" id="PTHR12010">
    <property type="entry name" value="40S RIBOSOMAL PROTEIN S29"/>
    <property type="match status" value="1"/>
</dbReference>
<keyword evidence="6" id="KW-0694">RNA-binding</keyword>
<dbReference type="AlphaFoldDB" id="A0A4Z1PBM9"/>
<dbReference type="Pfam" id="PF00253">
    <property type="entry name" value="Ribosomal_S14"/>
    <property type="match status" value="1"/>
</dbReference>
<dbReference type="GO" id="GO:0002181">
    <property type="term" value="P:cytoplasmic translation"/>
    <property type="evidence" value="ECO:0007669"/>
    <property type="project" value="TreeGrafter"/>
</dbReference>
<evidence type="ECO:0000313" key="10">
    <source>
        <dbReference type="Proteomes" id="UP000298493"/>
    </source>
</evidence>
<dbReference type="InterPro" id="IPR043140">
    <property type="entry name" value="Ribosomal_uS14_sf"/>
</dbReference>
<protein>
    <submittedName>
        <fullName evidence="9">40S ribosomal protein S29-A</fullName>
    </submittedName>
</protein>
<dbReference type="InterPro" id="IPR023676">
    <property type="entry name" value="Ribosomal_uS14_arc"/>
</dbReference>
<evidence type="ECO:0000256" key="5">
    <source>
        <dbReference type="ARBA" id="ARBA00022833"/>
    </source>
</evidence>
<dbReference type="STRING" id="86259.A0A4Z1PBM9"/>
<evidence type="ECO:0000313" key="9">
    <source>
        <dbReference type="EMBL" id="TID18991.1"/>
    </source>
</evidence>
<keyword evidence="5" id="KW-0862">Zinc</keyword>
<proteinExistence type="inferred from homology"/>
<keyword evidence="4" id="KW-0699">rRNA-binding</keyword>
<dbReference type="GO" id="GO:0008270">
    <property type="term" value="F:zinc ion binding"/>
    <property type="evidence" value="ECO:0007669"/>
    <property type="project" value="InterPro"/>
</dbReference>
<dbReference type="InterPro" id="IPR018271">
    <property type="entry name" value="Ribosomal_uS14_CS"/>
</dbReference>
<dbReference type="FunFam" id="4.10.830.10:FF:000002">
    <property type="entry name" value="40S ribosomal protein S29"/>
    <property type="match status" value="1"/>
</dbReference>
<gene>
    <name evidence="9" type="ORF">E6O75_ATG06112</name>
</gene>
<name>A0A4Z1PBM9_9PEZI</name>
<evidence type="ECO:0000256" key="1">
    <source>
        <dbReference type="ARBA" id="ARBA00001947"/>
    </source>
</evidence>
<sequence length="216" mass="24621">MFLFHYIRRPYVLPGKISQRQSSAAAQVAPKSNGSIIFFAMCAAASLGTKTPNMKAAVSNPPTISSSRKLQLKSSCKNFALCRHHRFWLSQLFFNLTPITDDKHDDNRQISNPPHTSYLTLIAIMSHESVWFSRPRGYGKGARECRVCTHPAGLIRKYGLNICRQCFRERSTDIGFTKIDFTSMEAKRIETTGLQHFERTPRSRMCGRSRHGHFTH</sequence>
<dbReference type="InterPro" id="IPR039744">
    <property type="entry name" value="RIbosomal_uS14_euk_arc"/>
</dbReference>
<dbReference type="GO" id="GO:0003735">
    <property type="term" value="F:structural constituent of ribosome"/>
    <property type="evidence" value="ECO:0007669"/>
    <property type="project" value="InterPro"/>
</dbReference>
<dbReference type="PANTHER" id="PTHR12010:SF2">
    <property type="entry name" value="40S RIBOSOMAL PROTEIN S29"/>
    <property type="match status" value="1"/>
</dbReference>
<comment type="caution">
    <text evidence="9">The sequence shown here is derived from an EMBL/GenBank/DDBJ whole genome shotgun (WGS) entry which is preliminary data.</text>
</comment>
<comment type="similarity">
    <text evidence="2">Belongs to the universal ribosomal protein uS14 family.</text>
</comment>
<evidence type="ECO:0000256" key="3">
    <source>
        <dbReference type="ARBA" id="ARBA00022723"/>
    </source>
</evidence>
<dbReference type="NCBIfam" id="NF004424">
    <property type="entry name" value="PRK05766.1"/>
    <property type="match status" value="1"/>
</dbReference>
<evidence type="ECO:0000256" key="2">
    <source>
        <dbReference type="ARBA" id="ARBA00009083"/>
    </source>
</evidence>
<organism evidence="9 10">
    <name type="scientific">Venturia nashicola</name>
    <dbReference type="NCBI Taxonomy" id="86259"/>
    <lineage>
        <taxon>Eukaryota</taxon>
        <taxon>Fungi</taxon>
        <taxon>Dikarya</taxon>
        <taxon>Ascomycota</taxon>
        <taxon>Pezizomycotina</taxon>
        <taxon>Dothideomycetes</taxon>
        <taxon>Pleosporomycetidae</taxon>
        <taxon>Venturiales</taxon>
        <taxon>Venturiaceae</taxon>
        <taxon>Venturia</taxon>
    </lineage>
</organism>
<dbReference type="PROSITE" id="PS00527">
    <property type="entry name" value="RIBOSOMAL_S14"/>
    <property type="match status" value="1"/>
</dbReference>
<dbReference type="HAMAP" id="MF_01364_A">
    <property type="entry name" value="Ribosomal_uS14_2_A"/>
    <property type="match status" value="1"/>
</dbReference>
<keyword evidence="7 9" id="KW-0689">Ribosomal protein</keyword>
<reference evidence="9 10" key="1">
    <citation type="submission" date="2019-04" db="EMBL/GenBank/DDBJ databases">
        <title>High contiguity whole genome sequence and gene annotation resource for two Venturia nashicola isolates.</title>
        <authorList>
            <person name="Prokchorchik M."/>
            <person name="Won K."/>
            <person name="Lee Y."/>
            <person name="Choi E.D."/>
            <person name="Segonzac C."/>
            <person name="Sohn K.H."/>
        </authorList>
    </citation>
    <scope>NUCLEOTIDE SEQUENCE [LARGE SCALE GENOMIC DNA]</scope>
    <source>
        <strain evidence="9 10">PRI2</strain>
    </source>
</reference>
<keyword evidence="3" id="KW-0479">Metal-binding</keyword>
<dbReference type="InterPro" id="IPR001209">
    <property type="entry name" value="Ribosomal_uS14"/>
</dbReference>
<dbReference type="Gene3D" id="4.10.830.10">
    <property type="entry name" value="30s Ribosomal Protein S14, Chain N"/>
    <property type="match status" value="1"/>
</dbReference>
<dbReference type="Proteomes" id="UP000298493">
    <property type="component" value="Unassembled WGS sequence"/>
</dbReference>
<comment type="cofactor">
    <cofactor evidence="1">
        <name>Zn(2+)</name>
        <dbReference type="ChEBI" id="CHEBI:29105"/>
    </cofactor>
</comment>
<accession>A0A4Z1PBM9</accession>
<evidence type="ECO:0000256" key="4">
    <source>
        <dbReference type="ARBA" id="ARBA00022730"/>
    </source>
</evidence>
<evidence type="ECO:0000256" key="8">
    <source>
        <dbReference type="ARBA" id="ARBA00023274"/>
    </source>
</evidence>
<keyword evidence="8" id="KW-0687">Ribonucleoprotein</keyword>
<dbReference type="EMBL" id="SNSC02000013">
    <property type="protein sequence ID" value="TID18991.1"/>
    <property type="molecule type" value="Genomic_DNA"/>
</dbReference>
<dbReference type="GO" id="GO:0022627">
    <property type="term" value="C:cytosolic small ribosomal subunit"/>
    <property type="evidence" value="ECO:0007669"/>
    <property type="project" value="TreeGrafter"/>
</dbReference>
<evidence type="ECO:0000256" key="6">
    <source>
        <dbReference type="ARBA" id="ARBA00022884"/>
    </source>
</evidence>
<dbReference type="GO" id="GO:0019843">
    <property type="term" value="F:rRNA binding"/>
    <property type="evidence" value="ECO:0007669"/>
    <property type="project" value="UniProtKB-KW"/>
</dbReference>
<keyword evidence="10" id="KW-1185">Reference proteome</keyword>
<evidence type="ECO:0000256" key="7">
    <source>
        <dbReference type="ARBA" id="ARBA00022980"/>
    </source>
</evidence>